<name>A0A0C3H0Q6_OIDMZ</name>
<reference evidence="3" key="2">
    <citation type="submission" date="2015-01" db="EMBL/GenBank/DDBJ databases">
        <title>Evolutionary Origins and Diversification of the Mycorrhizal Mutualists.</title>
        <authorList>
            <consortium name="DOE Joint Genome Institute"/>
            <consortium name="Mycorrhizal Genomics Consortium"/>
            <person name="Kohler A."/>
            <person name="Kuo A."/>
            <person name="Nagy L.G."/>
            <person name="Floudas D."/>
            <person name="Copeland A."/>
            <person name="Barry K.W."/>
            <person name="Cichocki N."/>
            <person name="Veneault-Fourrey C."/>
            <person name="LaButti K."/>
            <person name="Lindquist E.A."/>
            <person name="Lipzen A."/>
            <person name="Lundell T."/>
            <person name="Morin E."/>
            <person name="Murat C."/>
            <person name="Riley R."/>
            <person name="Ohm R."/>
            <person name="Sun H."/>
            <person name="Tunlid A."/>
            <person name="Henrissat B."/>
            <person name="Grigoriev I.V."/>
            <person name="Hibbett D.S."/>
            <person name="Martin F."/>
        </authorList>
    </citation>
    <scope>NUCLEOTIDE SEQUENCE [LARGE SCALE GENOMIC DNA]</scope>
    <source>
        <strain evidence="3">Zn</strain>
    </source>
</reference>
<feature type="region of interest" description="Disordered" evidence="1">
    <location>
        <begin position="734"/>
        <end position="776"/>
    </location>
</feature>
<keyword evidence="3" id="KW-1185">Reference proteome</keyword>
<feature type="compositionally biased region" description="Low complexity" evidence="1">
    <location>
        <begin position="472"/>
        <end position="484"/>
    </location>
</feature>
<feature type="region of interest" description="Disordered" evidence="1">
    <location>
        <begin position="448"/>
        <end position="487"/>
    </location>
</feature>
<organism evidence="2 3">
    <name type="scientific">Oidiodendron maius (strain Zn)</name>
    <dbReference type="NCBI Taxonomy" id="913774"/>
    <lineage>
        <taxon>Eukaryota</taxon>
        <taxon>Fungi</taxon>
        <taxon>Dikarya</taxon>
        <taxon>Ascomycota</taxon>
        <taxon>Pezizomycotina</taxon>
        <taxon>Leotiomycetes</taxon>
        <taxon>Leotiomycetes incertae sedis</taxon>
        <taxon>Myxotrichaceae</taxon>
        <taxon>Oidiodendron</taxon>
    </lineage>
</organism>
<proteinExistence type="predicted"/>
<feature type="compositionally biased region" description="Basic and acidic residues" evidence="1">
    <location>
        <begin position="741"/>
        <end position="762"/>
    </location>
</feature>
<reference evidence="2 3" key="1">
    <citation type="submission" date="2014-04" db="EMBL/GenBank/DDBJ databases">
        <authorList>
            <consortium name="DOE Joint Genome Institute"/>
            <person name="Kuo A."/>
            <person name="Martino E."/>
            <person name="Perotto S."/>
            <person name="Kohler A."/>
            <person name="Nagy L.G."/>
            <person name="Floudas D."/>
            <person name="Copeland A."/>
            <person name="Barry K.W."/>
            <person name="Cichocki N."/>
            <person name="Veneault-Fourrey C."/>
            <person name="LaButti K."/>
            <person name="Lindquist E.A."/>
            <person name="Lipzen A."/>
            <person name="Lundell T."/>
            <person name="Morin E."/>
            <person name="Murat C."/>
            <person name="Sun H."/>
            <person name="Tunlid A."/>
            <person name="Henrissat B."/>
            <person name="Grigoriev I.V."/>
            <person name="Hibbett D.S."/>
            <person name="Martin F."/>
            <person name="Nordberg H.P."/>
            <person name="Cantor M.N."/>
            <person name="Hua S.X."/>
        </authorList>
    </citation>
    <scope>NUCLEOTIDE SEQUENCE [LARGE SCALE GENOMIC DNA]</scope>
    <source>
        <strain evidence="2 3">Zn</strain>
    </source>
</reference>
<dbReference type="HOGENOM" id="CLU_360591_0_0_1"/>
<accession>A0A0C3H0Q6</accession>
<feature type="compositionally biased region" description="Polar residues" evidence="1">
    <location>
        <begin position="263"/>
        <end position="282"/>
    </location>
</feature>
<dbReference type="EMBL" id="KN832875">
    <property type="protein sequence ID" value="KIN01786.1"/>
    <property type="molecule type" value="Genomic_DNA"/>
</dbReference>
<evidence type="ECO:0000256" key="1">
    <source>
        <dbReference type="SAM" id="MobiDB-lite"/>
    </source>
</evidence>
<dbReference type="AlphaFoldDB" id="A0A0C3H0Q6"/>
<feature type="compositionally biased region" description="Polar residues" evidence="1">
    <location>
        <begin position="694"/>
        <end position="703"/>
    </location>
</feature>
<feature type="compositionally biased region" description="Polar residues" evidence="1">
    <location>
        <begin position="308"/>
        <end position="332"/>
    </location>
</feature>
<feature type="compositionally biased region" description="Polar residues" evidence="1">
    <location>
        <begin position="452"/>
        <end position="461"/>
    </location>
</feature>
<sequence length="776" mass="85372">MNPEKSKARVPQGLRPPPGFPYGVTVPTGPRATMQTKKLPPGLLKLGNRHIPSVLSPVSCTKMSYEEAVKDILKQTGPHLTRLKSMPSIETSVVLYDPRGGVLKACKGLHLSSDVSLCYLITWLQIFADNHVAKYHPGIDVVVRSVEIRFRNNQAYMSYPNLEGGLSYYNSNGIATACVNWSCDNSLMEQYWEVFRSVMQIGSDDQTKYPIIRVKTVKYLAGDSDGMKMKKPLGGGHVFVVNEEDLDVYQYFDRYGQRIPDSPIQQDQGTTESENKQISQEFTETKQDQVGGHSNPAQIRREGAKQAGGNNALDSRTSQLVQSTQGKPNTSPKITVAKITSELLAGTGGKMKVNSNHASNAEDLPDNYHPVPNRQQLSKVVTMPVGDKTMHIPVPFRPPVHPDPGKNWRRFQRSGGISQLHDAFPLDHLVFDPKDMPEVTTPPPIISVFDNRGQSHQNTGVNNKKATKDTKNNNNKSDNTDSNKVTTGVTRVMSDPYEAALGFSSDDDEAFFPARNIKEDVTSADINRLPKPIHRHGHRPSQNDTTIKARKMHNKLPQGGNDVVANPIVSSHKAPNNFELPKKKLTSTMNVNAPEFVNKSASAWPTPGMEFMMNPPALGFASHYLPAMGLPSMTMEFHPPPFPQLYLPPPIAMPGPFAPQPGPYPAGVLREPNFWAHPVYRTNPVAASKPIANISKTSSNNNTRKQHIDYRGRRSKGSAALSNTIDELTRQVAQQTIGKSSDGEVKNEGFSKKTDDKTDTGHKSSSAGNSKAGRGD</sequence>
<feature type="region of interest" description="Disordered" evidence="1">
    <location>
        <begin position="691"/>
        <end position="719"/>
    </location>
</feature>
<feature type="region of interest" description="Disordered" evidence="1">
    <location>
        <begin position="1"/>
        <end position="22"/>
    </location>
</feature>
<feature type="region of interest" description="Disordered" evidence="1">
    <location>
        <begin position="259"/>
        <end position="332"/>
    </location>
</feature>
<dbReference type="OrthoDB" id="3515881at2759"/>
<evidence type="ECO:0000313" key="2">
    <source>
        <dbReference type="EMBL" id="KIN01786.1"/>
    </source>
</evidence>
<protein>
    <submittedName>
        <fullName evidence="2">Uncharacterized protein</fullName>
    </submittedName>
</protein>
<dbReference type="InParanoid" id="A0A0C3H0Q6"/>
<dbReference type="Proteomes" id="UP000054321">
    <property type="component" value="Unassembled WGS sequence"/>
</dbReference>
<gene>
    <name evidence="2" type="ORF">OIDMADRAFT_53306</name>
</gene>
<evidence type="ECO:0000313" key="3">
    <source>
        <dbReference type="Proteomes" id="UP000054321"/>
    </source>
</evidence>